<evidence type="ECO:0000313" key="4">
    <source>
        <dbReference type="Proteomes" id="UP001158576"/>
    </source>
</evidence>
<evidence type="ECO:0000313" key="3">
    <source>
        <dbReference type="EMBL" id="CAG5098189.1"/>
    </source>
</evidence>
<reference evidence="3 4" key="1">
    <citation type="submission" date="2021-04" db="EMBL/GenBank/DDBJ databases">
        <authorList>
            <person name="Bliznina A."/>
        </authorList>
    </citation>
    <scope>NUCLEOTIDE SEQUENCE [LARGE SCALE GENOMIC DNA]</scope>
</reference>
<accession>A0ABN7SCX0</accession>
<feature type="region of interest" description="Disordered" evidence="1">
    <location>
        <begin position="86"/>
        <end position="152"/>
    </location>
</feature>
<dbReference type="InterPro" id="IPR025750">
    <property type="entry name" value="DPF1-3_N"/>
</dbReference>
<dbReference type="EMBL" id="OU015569">
    <property type="protein sequence ID" value="CAG5098189.1"/>
    <property type="molecule type" value="Genomic_DNA"/>
</dbReference>
<protein>
    <submittedName>
        <fullName evidence="3">Oidioi.mRNA.OKI2018_I69.XSR.g15446.t1.cds</fullName>
    </submittedName>
</protein>
<evidence type="ECO:0000259" key="2">
    <source>
        <dbReference type="Pfam" id="PF14051"/>
    </source>
</evidence>
<feature type="domain" description="DPF1-3 N-terminal" evidence="2">
    <location>
        <begin position="18"/>
        <end position="84"/>
    </location>
</feature>
<dbReference type="Proteomes" id="UP001158576">
    <property type="component" value="Chromosome XSR"/>
</dbReference>
<sequence>MVSESGKVVTSRNWDNIRYKDALESCRIYNNRMLRERTARRKVAERESEVSMIAQVKRCAHHRQPAQKNTQVFSYPSTKFRCKTRPSLETMCPSDPPDRPNTPDNTALDEILARHLANNPNSDESDDEEYGTKRKKKTNTRTTRRRKTNAYT</sequence>
<name>A0ABN7SCX0_OIKDI</name>
<organism evidence="3 4">
    <name type="scientific">Oikopleura dioica</name>
    <name type="common">Tunicate</name>
    <dbReference type="NCBI Taxonomy" id="34765"/>
    <lineage>
        <taxon>Eukaryota</taxon>
        <taxon>Metazoa</taxon>
        <taxon>Chordata</taxon>
        <taxon>Tunicata</taxon>
        <taxon>Appendicularia</taxon>
        <taxon>Copelata</taxon>
        <taxon>Oikopleuridae</taxon>
        <taxon>Oikopleura</taxon>
    </lineage>
</organism>
<proteinExistence type="predicted"/>
<keyword evidence="4" id="KW-1185">Reference proteome</keyword>
<gene>
    <name evidence="3" type="ORF">OKIOD_LOCUS7004</name>
</gene>
<dbReference type="Pfam" id="PF14051">
    <property type="entry name" value="DPF1-3_N"/>
    <property type="match status" value="1"/>
</dbReference>
<evidence type="ECO:0000256" key="1">
    <source>
        <dbReference type="SAM" id="MobiDB-lite"/>
    </source>
</evidence>
<feature type="compositionally biased region" description="Basic residues" evidence="1">
    <location>
        <begin position="133"/>
        <end position="152"/>
    </location>
</feature>